<name>A0AA89BXS6_PINIB</name>
<dbReference type="InterPro" id="IPR004244">
    <property type="entry name" value="Transposase_22"/>
</dbReference>
<feature type="coiled-coil region" evidence="1">
    <location>
        <begin position="122"/>
        <end position="221"/>
    </location>
</feature>
<feature type="region of interest" description="Disordered" evidence="2">
    <location>
        <begin position="351"/>
        <end position="450"/>
    </location>
</feature>
<feature type="compositionally biased region" description="Basic residues" evidence="2">
    <location>
        <begin position="1"/>
        <end position="16"/>
    </location>
</feature>
<keyword evidence="1" id="KW-0175">Coiled coil</keyword>
<feature type="region of interest" description="Disordered" evidence="2">
    <location>
        <begin position="67"/>
        <end position="95"/>
    </location>
</feature>
<feature type="compositionally biased region" description="Polar residues" evidence="2">
    <location>
        <begin position="84"/>
        <end position="95"/>
    </location>
</feature>
<dbReference type="SUPFAM" id="SSF57997">
    <property type="entry name" value="Tropomyosin"/>
    <property type="match status" value="1"/>
</dbReference>
<sequence>MGKRKKKPKKKSNLKRPKQDLMHSETSEKAETSTESITDTSSTSKSSSSSLMSSILGAAHSVFYGAPPSTPTSTTPILSTSTPNQASSPKNNSSMDEIQGIKQEFHDTNLKLDEILTRLNKLDVIEDKISQLEGSVNNLNKRVSDIESKSTDLEKSVQFLHNTLDENREKLNDLKDIQSLKSVKTDITRHDRSMASMHKALEDLRKRNRELEEDITDLRCRSMKNNLIFTGLQENRQENVVEHLRYFLDRQLGITRSISFGNVHRFGRAERGRPRPIVARFLFQDDRELVLSSARMLRDTNFGIREQFPREIEEKRRQLYPIARDLRRGGARTKMVRDKLYVDGKLYDPDDNEDWYDPNDVSNHREQMDTDTVPKSLNKSNELSRNPSDASRSTPASSDTYSRPNMPRSAPIPSASTTSQGLRYTEPVRSAPDVRPCVTRPENSQNTPIS</sequence>
<gene>
    <name evidence="3" type="ORF">FSP39_021025</name>
</gene>
<evidence type="ECO:0000313" key="4">
    <source>
        <dbReference type="Proteomes" id="UP001186944"/>
    </source>
</evidence>
<protein>
    <recommendedName>
        <fullName evidence="5">L1 transposable element RRM domain-containing protein</fullName>
    </recommendedName>
</protein>
<feature type="region of interest" description="Disordered" evidence="2">
    <location>
        <begin position="1"/>
        <end position="52"/>
    </location>
</feature>
<dbReference type="Proteomes" id="UP001186944">
    <property type="component" value="Unassembled WGS sequence"/>
</dbReference>
<evidence type="ECO:0008006" key="5">
    <source>
        <dbReference type="Google" id="ProtNLM"/>
    </source>
</evidence>
<accession>A0AA89BXS6</accession>
<evidence type="ECO:0000313" key="3">
    <source>
        <dbReference type="EMBL" id="KAK3086610.1"/>
    </source>
</evidence>
<feature type="compositionally biased region" description="Basic and acidic residues" evidence="2">
    <location>
        <begin position="17"/>
        <end position="32"/>
    </location>
</feature>
<dbReference type="Gene3D" id="3.30.70.1820">
    <property type="entry name" value="L1 transposable element, RRM domain"/>
    <property type="match status" value="1"/>
</dbReference>
<proteinExistence type="predicted"/>
<feature type="compositionally biased region" description="Low complexity" evidence="2">
    <location>
        <begin position="71"/>
        <end position="83"/>
    </location>
</feature>
<keyword evidence="4" id="KW-1185">Reference proteome</keyword>
<dbReference type="EMBL" id="VSWD01000012">
    <property type="protein sequence ID" value="KAK3086610.1"/>
    <property type="molecule type" value="Genomic_DNA"/>
</dbReference>
<reference evidence="3" key="1">
    <citation type="submission" date="2019-08" db="EMBL/GenBank/DDBJ databases">
        <title>The improved chromosome-level genome for the pearl oyster Pinctada fucata martensii using PacBio sequencing and Hi-C.</title>
        <authorList>
            <person name="Zheng Z."/>
        </authorList>
    </citation>
    <scope>NUCLEOTIDE SEQUENCE</scope>
    <source>
        <strain evidence="3">ZZ-2019</strain>
        <tissue evidence="3">Adductor muscle</tissue>
    </source>
</reference>
<comment type="caution">
    <text evidence="3">The sequence shown here is derived from an EMBL/GenBank/DDBJ whole genome shotgun (WGS) entry which is preliminary data.</text>
</comment>
<dbReference type="PANTHER" id="PTHR11505">
    <property type="entry name" value="L1 TRANSPOSABLE ELEMENT-RELATED"/>
    <property type="match status" value="1"/>
</dbReference>
<feature type="compositionally biased region" description="Polar residues" evidence="2">
    <location>
        <begin position="441"/>
        <end position="450"/>
    </location>
</feature>
<dbReference type="AlphaFoldDB" id="A0AA89BXS6"/>
<organism evidence="3 4">
    <name type="scientific">Pinctada imbricata</name>
    <name type="common">Atlantic pearl-oyster</name>
    <name type="synonym">Pinctada martensii</name>
    <dbReference type="NCBI Taxonomy" id="66713"/>
    <lineage>
        <taxon>Eukaryota</taxon>
        <taxon>Metazoa</taxon>
        <taxon>Spiralia</taxon>
        <taxon>Lophotrochozoa</taxon>
        <taxon>Mollusca</taxon>
        <taxon>Bivalvia</taxon>
        <taxon>Autobranchia</taxon>
        <taxon>Pteriomorphia</taxon>
        <taxon>Pterioida</taxon>
        <taxon>Pterioidea</taxon>
        <taxon>Pteriidae</taxon>
        <taxon>Pinctada</taxon>
    </lineage>
</organism>
<evidence type="ECO:0000256" key="2">
    <source>
        <dbReference type="SAM" id="MobiDB-lite"/>
    </source>
</evidence>
<evidence type="ECO:0000256" key="1">
    <source>
        <dbReference type="SAM" id="Coils"/>
    </source>
</evidence>
<feature type="compositionally biased region" description="Low complexity" evidence="2">
    <location>
        <begin position="33"/>
        <end position="52"/>
    </location>
</feature>
<feature type="compositionally biased region" description="Polar residues" evidence="2">
    <location>
        <begin position="373"/>
        <end position="403"/>
    </location>
</feature>